<keyword evidence="3 5" id="KW-1133">Transmembrane helix</keyword>
<sequence length="317" mass="32669">MPLIAVGLAILSAVGLAGGTHLQSVAVVSRSDGKLSWSQFRHVLRSPRWTAGLVLLGLGTVFNVAALSMAPVTVVQPIGVLGLVITTVLHSRHVKIPINAATWRAIGLCMGGATVFVLTAVRVTDPALTIADSASDVVTYLLAAVIAVVCLGMLFLSDHQKALFYLFAAGTLYGFVAVQVKVVSVQLRTGAGAWWQNVEVDNVIGLLIAAALGGWLVQSAYAAGPPELVMAGLTVVDPMVGVVLGLSVLGEAGENFGPVSALMLAASGAVSVAGVRLLSRHHPEVLVKMAAARAPKTGELGIIPKAPAPRSAHHQED</sequence>
<dbReference type="GO" id="GO:0015095">
    <property type="term" value="F:magnesium ion transmembrane transporter activity"/>
    <property type="evidence" value="ECO:0007669"/>
    <property type="project" value="InterPro"/>
</dbReference>
<feature type="transmembrane region" description="Helical" evidence="5">
    <location>
        <begin position="137"/>
        <end position="156"/>
    </location>
</feature>
<dbReference type="RefSeq" id="WP_157980394.1">
    <property type="nucleotide sequence ID" value="NZ_JAAVUN010000014.1"/>
</dbReference>
<accession>A0A846U8M1</accession>
<protein>
    <submittedName>
        <fullName evidence="6">DMT family transporter</fullName>
    </submittedName>
</protein>
<evidence type="ECO:0000256" key="4">
    <source>
        <dbReference type="ARBA" id="ARBA00023136"/>
    </source>
</evidence>
<evidence type="ECO:0000313" key="6">
    <source>
        <dbReference type="EMBL" id="NKE09926.1"/>
    </source>
</evidence>
<dbReference type="GO" id="GO:0016020">
    <property type="term" value="C:membrane"/>
    <property type="evidence" value="ECO:0007669"/>
    <property type="project" value="UniProtKB-SubCell"/>
</dbReference>
<dbReference type="PANTHER" id="PTHR40761:SF1">
    <property type="entry name" value="CONSERVED INTEGRAL MEMBRANE ALANINE VALINE AND LEUCINE RICH PROTEIN-RELATED"/>
    <property type="match status" value="1"/>
</dbReference>
<feature type="transmembrane region" description="Helical" evidence="5">
    <location>
        <begin position="163"/>
        <end position="183"/>
    </location>
</feature>
<organism evidence="6 7">
    <name type="scientific">Kocuria subflava</name>
    <dbReference type="NCBI Taxonomy" id="1736139"/>
    <lineage>
        <taxon>Bacteria</taxon>
        <taxon>Bacillati</taxon>
        <taxon>Actinomycetota</taxon>
        <taxon>Actinomycetes</taxon>
        <taxon>Micrococcales</taxon>
        <taxon>Micrococcaceae</taxon>
        <taxon>Kocuria</taxon>
    </lineage>
</organism>
<comment type="caution">
    <text evidence="6">The sequence shown here is derived from an EMBL/GenBank/DDBJ whole genome shotgun (WGS) entry which is preliminary data.</text>
</comment>
<dbReference type="InterPro" id="IPR008521">
    <property type="entry name" value="Mg_trans_NIPA"/>
</dbReference>
<dbReference type="EMBL" id="JAAVUN010000014">
    <property type="protein sequence ID" value="NKE09926.1"/>
    <property type="molecule type" value="Genomic_DNA"/>
</dbReference>
<feature type="transmembrane region" description="Helical" evidence="5">
    <location>
        <begin position="101"/>
        <end position="121"/>
    </location>
</feature>
<keyword evidence="7" id="KW-1185">Reference proteome</keyword>
<name>A0A846U8M1_9MICC</name>
<proteinExistence type="predicted"/>
<dbReference type="Pfam" id="PF05653">
    <property type="entry name" value="Mg_trans_NIPA"/>
    <property type="match status" value="1"/>
</dbReference>
<reference evidence="6 7" key="1">
    <citation type="submission" date="2020-02" db="EMBL/GenBank/DDBJ databases">
        <authorList>
            <person name="Sun Q."/>
        </authorList>
    </citation>
    <scope>NUCLEOTIDE SEQUENCE [LARGE SCALE GENOMIC DNA]</scope>
    <source>
        <strain evidence="6 7">YIM 13062</strain>
    </source>
</reference>
<evidence type="ECO:0000256" key="1">
    <source>
        <dbReference type="ARBA" id="ARBA00004141"/>
    </source>
</evidence>
<keyword evidence="2 5" id="KW-0812">Transmembrane</keyword>
<feature type="transmembrane region" description="Helical" evidence="5">
    <location>
        <begin position="228"/>
        <end position="249"/>
    </location>
</feature>
<comment type="subcellular location">
    <subcellularLocation>
        <location evidence="1">Membrane</location>
        <topology evidence="1">Multi-pass membrane protein</topology>
    </subcellularLocation>
</comment>
<dbReference type="Proteomes" id="UP000521379">
    <property type="component" value="Unassembled WGS sequence"/>
</dbReference>
<feature type="transmembrane region" description="Helical" evidence="5">
    <location>
        <begin position="261"/>
        <end position="279"/>
    </location>
</feature>
<evidence type="ECO:0000256" key="3">
    <source>
        <dbReference type="ARBA" id="ARBA00022989"/>
    </source>
</evidence>
<evidence type="ECO:0000313" key="7">
    <source>
        <dbReference type="Proteomes" id="UP000521379"/>
    </source>
</evidence>
<dbReference type="PANTHER" id="PTHR40761">
    <property type="entry name" value="CONSERVED INTEGRAL MEMBRANE ALANINE VALINE AND LEUCINE RICH PROTEIN-RELATED"/>
    <property type="match status" value="1"/>
</dbReference>
<gene>
    <name evidence="6" type="ORF">GTW58_08250</name>
</gene>
<feature type="transmembrane region" description="Helical" evidence="5">
    <location>
        <begin position="203"/>
        <end position="221"/>
    </location>
</feature>
<evidence type="ECO:0000256" key="2">
    <source>
        <dbReference type="ARBA" id="ARBA00022692"/>
    </source>
</evidence>
<evidence type="ECO:0000256" key="5">
    <source>
        <dbReference type="SAM" id="Phobius"/>
    </source>
</evidence>
<dbReference type="NCBIfam" id="NF038012">
    <property type="entry name" value="DMT_1"/>
    <property type="match status" value="1"/>
</dbReference>
<dbReference type="AlphaFoldDB" id="A0A846U8M1"/>
<feature type="transmembrane region" description="Helical" evidence="5">
    <location>
        <begin position="64"/>
        <end position="89"/>
    </location>
</feature>
<keyword evidence="4 5" id="KW-0472">Membrane</keyword>